<sequence length="202" mass="21513">MYRTGREQIATLGLALEAADVPSGCGVDALFLHRPFDVGSLCEGAGVLASHAGFDRYLTTGENWSLASHLGWTDVQPFVVGGRILGLRAAAPSEGWDGLLASALESFGGWDEALPPTSVLHERAGSVALVNAMRPALLSAAHDRGVRVYVTGQFRGGARQRAEALGMGILALGHKRSERWGLQQLARELSAEFPDVHIRVFA</sequence>
<comment type="similarity">
    <text evidence="1">Belongs to the GTP cyclohydrolase I type 2/NIF3 family.</text>
</comment>
<protein>
    <submittedName>
        <fullName evidence="3">Uncharacterized protein</fullName>
    </submittedName>
</protein>
<dbReference type="Proteomes" id="UP000010467">
    <property type="component" value="Chromosome"/>
</dbReference>
<keyword evidence="2" id="KW-0479">Metal-binding</keyword>
<evidence type="ECO:0000256" key="2">
    <source>
        <dbReference type="PIRSR" id="PIRSR602678-1"/>
    </source>
</evidence>
<evidence type="ECO:0000313" key="3">
    <source>
        <dbReference type="EMBL" id="AFZ68936.1"/>
    </source>
</evidence>
<dbReference type="PATRIC" id="fig|937777.3.peg.3515"/>
<dbReference type="eggNOG" id="COG0327">
    <property type="taxonomic scope" value="Bacteria"/>
</dbReference>
<dbReference type="STRING" id="937777.Deipe_3503"/>
<dbReference type="Pfam" id="PF01784">
    <property type="entry name" value="DUF34_NIF3"/>
    <property type="match status" value="1"/>
</dbReference>
<dbReference type="InterPro" id="IPR036069">
    <property type="entry name" value="DUF34/NIF3_sf"/>
</dbReference>
<name>L0A4Z7_DEIPD</name>
<gene>
    <name evidence="3" type="ordered locus">Deipe_3503</name>
</gene>
<dbReference type="KEGG" id="dpd:Deipe_3503"/>
<accession>L0A4Z7</accession>
<dbReference type="HOGENOM" id="CLU_102972_0_0_0"/>
<reference evidence="4" key="1">
    <citation type="submission" date="2012-03" db="EMBL/GenBank/DDBJ databases">
        <title>Complete sequence of chromosome of Deinococcus peraridilitoris DSM 19664.</title>
        <authorList>
            <person name="Lucas S."/>
            <person name="Copeland A."/>
            <person name="Lapidus A."/>
            <person name="Glavina del Rio T."/>
            <person name="Dalin E."/>
            <person name="Tice H."/>
            <person name="Bruce D."/>
            <person name="Goodwin L."/>
            <person name="Pitluck S."/>
            <person name="Peters L."/>
            <person name="Mikhailova N."/>
            <person name="Lu M."/>
            <person name="Kyrpides N."/>
            <person name="Mavromatis K."/>
            <person name="Ivanova N."/>
            <person name="Brettin T."/>
            <person name="Detter J.C."/>
            <person name="Han C."/>
            <person name="Larimer F."/>
            <person name="Land M."/>
            <person name="Hauser L."/>
            <person name="Markowitz V."/>
            <person name="Cheng J.-F."/>
            <person name="Hugenholtz P."/>
            <person name="Woyke T."/>
            <person name="Wu D."/>
            <person name="Pukall R."/>
            <person name="Steenblock K."/>
            <person name="Brambilla E."/>
            <person name="Klenk H.-P."/>
            <person name="Eisen J.A."/>
        </authorList>
    </citation>
    <scope>NUCLEOTIDE SEQUENCE [LARGE SCALE GENOMIC DNA]</scope>
    <source>
        <strain evidence="4">DSM 19664 / LMG 22246 / CIP 109416 / KR-200</strain>
    </source>
</reference>
<dbReference type="AlphaFoldDB" id="L0A4Z7"/>
<evidence type="ECO:0000256" key="1">
    <source>
        <dbReference type="ARBA" id="ARBA00006964"/>
    </source>
</evidence>
<dbReference type="Gene3D" id="3.40.1390.30">
    <property type="entry name" value="NIF3 (NGG1p interacting factor 3)-like"/>
    <property type="match status" value="1"/>
</dbReference>
<dbReference type="SUPFAM" id="SSF102705">
    <property type="entry name" value="NIF3 (NGG1p interacting factor 3)-like"/>
    <property type="match status" value="1"/>
</dbReference>
<feature type="binding site" evidence="2">
    <location>
        <position position="178"/>
    </location>
    <ligand>
        <name>a divalent metal cation</name>
        <dbReference type="ChEBI" id="CHEBI:60240"/>
        <label>1</label>
    </ligand>
</feature>
<evidence type="ECO:0000313" key="4">
    <source>
        <dbReference type="Proteomes" id="UP000010467"/>
    </source>
</evidence>
<dbReference type="InterPro" id="IPR002678">
    <property type="entry name" value="DUF34/NIF3"/>
</dbReference>
<keyword evidence="4" id="KW-1185">Reference proteome</keyword>
<dbReference type="EMBL" id="CP003382">
    <property type="protein sequence ID" value="AFZ68936.1"/>
    <property type="molecule type" value="Genomic_DNA"/>
</dbReference>
<organism evidence="3 4">
    <name type="scientific">Deinococcus peraridilitoris (strain DSM 19664 / LMG 22246 / CIP 109416 / KR-200)</name>
    <dbReference type="NCBI Taxonomy" id="937777"/>
    <lineage>
        <taxon>Bacteria</taxon>
        <taxon>Thermotogati</taxon>
        <taxon>Deinococcota</taxon>
        <taxon>Deinococci</taxon>
        <taxon>Deinococcales</taxon>
        <taxon>Deinococcaceae</taxon>
        <taxon>Deinococcus</taxon>
    </lineage>
</organism>
<proteinExistence type="inferred from homology"/>
<feature type="binding site" evidence="2">
    <location>
        <position position="174"/>
    </location>
    <ligand>
        <name>a divalent metal cation</name>
        <dbReference type="ChEBI" id="CHEBI:60240"/>
        <label>1</label>
    </ligand>
</feature>